<evidence type="ECO:0000313" key="8">
    <source>
        <dbReference type="Proteomes" id="UP001321473"/>
    </source>
</evidence>
<keyword evidence="4" id="KW-0325">Glycoprotein</keyword>
<reference evidence="7 8" key="1">
    <citation type="journal article" date="2023" name="Arcadia Sci">
        <title>De novo assembly of a long-read Amblyomma americanum tick genome.</title>
        <authorList>
            <person name="Chou S."/>
            <person name="Poskanzer K.E."/>
            <person name="Rollins M."/>
            <person name="Thuy-Boun P.S."/>
        </authorList>
    </citation>
    <scope>NUCLEOTIDE SEQUENCE [LARGE SCALE GENOMIC DNA]</scope>
    <source>
        <strain evidence="7">F_SG_1</strain>
        <tissue evidence="7">Salivary glands</tissue>
    </source>
</reference>
<feature type="non-terminal residue" evidence="7">
    <location>
        <position position="1"/>
    </location>
</feature>
<feature type="domain" description="Spaetzle" evidence="6">
    <location>
        <begin position="112"/>
        <end position="206"/>
    </location>
</feature>
<dbReference type="Gene3D" id="2.10.90.10">
    <property type="entry name" value="Cystine-knot cytokines"/>
    <property type="match status" value="1"/>
</dbReference>
<organism evidence="7 8">
    <name type="scientific">Amblyomma americanum</name>
    <name type="common">Lone star tick</name>
    <dbReference type="NCBI Taxonomy" id="6943"/>
    <lineage>
        <taxon>Eukaryota</taxon>
        <taxon>Metazoa</taxon>
        <taxon>Ecdysozoa</taxon>
        <taxon>Arthropoda</taxon>
        <taxon>Chelicerata</taxon>
        <taxon>Arachnida</taxon>
        <taxon>Acari</taxon>
        <taxon>Parasitiformes</taxon>
        <taxon>Ixodida</taxon>
        <taxon>Ixodoidea</taxon>
        <taxon>Ixodidae</taxon>
        <taxon>Amblyomminae</taxon>
        <taxon>Amblyomma</taxon>
    </lineage>
</organism>
<dbReference type="GO" id="GO:0005121">
    <property type="term" value="F:Toll binding"/>
    <property type="evidence" value="ECO:0007669"/>
    <property type="project" value="TreeGrafter"/>
</dbReference>
<dbReference type="GO" id="GO:0045087">
    <property type="term" value="P:innate immune response"/>
    <property type="evidence" value="ECO:0007669"/>
    <property type="project" value="TreeGrafter"/>
</dbReference>
<dbReference type="Pfam" id="PF16077">
    <property type="entry name" value="Spaetzle"/>
    <property type="match status" value="1"/>
</dbReference>
<evidence type="ECO:0000256" key="3">
    <source>
        <dbReference type="ARBA" id="ARBA00023157"/>
    </source>
</evidence>
<proteinExistence type="predicted"/>
<evidence type="ECO:0000256" key="1">
    <source>
        <dbReference type="ARBA" id="ARBA00011748"/>
    </source>
</evidence>
<sequence>PPSRRPPGGPPGPLGPARPPSGGGYPGEPPTGPPVVVPRPDRPGPDGDFPPCKVQGENFCVLTNDYPSDYVGKMVERDLKKIKIMYEELQTVGDPELFPNHLGTGPAARGAFACETVAKTMRPGWAKDAISGEWMLVINTDAFPQKVRTESCSKPDEPCSFIAPFYESTCQQRYSLHRLLALHPWNPEKSPQVTLFKFPAGCSCRVDASGGGAQPQSYKKK</sequence>
<dbReference type="PANTHER" id="PTHR23199:SF12">
    <property type="entry name" value="NEUROTROPHIN 1-RELATED"/>
    <property type="match status" value="1"/>
</dbReference>
<evidence type="ECO:0000256" key="2">
    <source>
        <dbReference type="ARBA" id="ARBA00022729"/>
    </source>
</evidence>
<dbReference type="FunFam" id="2.10.90.10:FF:000018">
    <property type="entry name" value="Spatzle 4"/>
    <property type="match status" value="1"/>
</dbReference>
<gene>
    <name evidence="7" type="ORF">V5799_021495</name>
</gene>
<evidence type="ECO:0000256" key="5">
    <source>
        <dbReference type="SAM" id="MobiDB-lite"/>
    </source>
</evidence>
<dbReference type="GO" id="GO:0021556">
    <property type="term" value="P:central nervous system formation"/>
    <property type="evidence" value="ECO:0007669"/>
    <property type="project" value="TreeGrafter"/>
</dbReference>
<dbReference type="EMBL" id="JARKHS020000537">
    <property type="protein sequence ID" value="KAK8788729.1"/>
    <property type="molecule type" value="Genomic_DNA"/>
</dbReference>
<dbReference type="GO" id="GO:0005615">
    <property type="term" value="C:extracellular space"/>
    <property type="evidence" value="ECO:0007669"/>
    <property type="project" value="UniProtKB-ARBA"/>
</dbReference>
<dbReference type="InterPro" id="IPR029034">
    <property type="entry name" value="Cystine-knot_cytokine"/>
</dbReference>
<feature type="compositionally biased region" description="Pro residues" evidence="5">
    <location>
        <begin position="1"/>
        <end position="19"/>
    </location>
</feature>
<feature type="compositionally biased region" description="Pro residues" evidence="5">
    <location>
        <begin position="27"/>
        <end position="37"/>
    </location>
</feature>
<protein>
    <recommendedName>
        <fullName evidence="6">Spaetzle domain-containing protein</fullName>
    </recommendedName>
</protein>
<keyword evidence="3" id="KW-1015">Disulfide bond</keyword>
<evidence type="ECO:0000259" key="6">
    <source>
        <dbReference type="Pfam" id="PF16077"/>
    </source>
</evidence>
<comment type="caution">
    <text evidence="7">The sequence shown here is derived from an EMBL/GenBank/DDBJ whole genome shotgun (WGS) entry which is preliminary data.</text>
</comment>
<evidence type="ECO:0000256" key="4">
    <source>
        <dbReference type="ARBA" id="ARBA00023180"/>
    </source>
</evidence>
<dbReference type="AlphaFoldDB" id="A0AAQ4FN81"/>
<dbReference type="Proteomes" id="UP001321473">
    <property type="component" value="Unassembled WGS sequence"/>
</dbReference>
<evidence type="ECO:0000313" key="7">
    <source>
        <dbReference type="EMBL" id="KAK8788729.1"/>
    </source>
</evidence>
<feature type="region of interest" description="Disordered" evidence="5">
    <location>
        <begin position="1"/>
        <end position="51"/>
    </location>
</feature>
<name>A0AAQ4FN81_AMBAM</name>
<dbReference type="InterPro" id="IPR032104">
    <property type="entry name" value="Spaetzle"/>
</dbReference>
<comment type="subunit">
    <text evidence="1">Homodimer; disulfide-linked.</text>
</comment>
<dbReference type="InterPro" id="IPR052444">
    <property type="entry name" value="Spz/Toll_ligand-like"/>
</dbReference>
<dbReference type="PANTHER" id="PTHR23199">
    <property type="entry name" value="NEUROTROPHIN 1-RELATED"/>
    <property type="match status" value="1"/>
</dbReference>
<accession>A0AAQ4FN81</accession>
<dbReference type="GO" id="GO:0008083">
    <property type="term" value="F:growth factor activity"/>
    <property type="evidence" value="ECO:0007669"/>
    <property type="project" value="TreeGrafter"/>
</dbReference>
<keyword evidence="2" id="KW-0732">Signal</keyword>
<keyword evidence="8" id="KW-1185">Reference proteome</keyword>
<dbReference type="SUPFAM" id="SSF57501">
    <property type="entry name" value="Cystine-knot cytokines"/>
    <property type="match status" value="1"/>
</dbReference>